<keyword evidence="4" id="KW-0472">Membrane</keyword>
<protein>
    <submittedName>
        <fullName evidence="7">MipA/OmpV family protein</fullName>
    </submittedName>
</protein>
<dbReference type="RefSeq" id="WP_345919812.1">
    <property type="nucleotide sequence ID" value="NZ_JBDIVE010000005.1"/>
</dbReference>
<evidence type="ECO:0000256" key="5">
    <source>
        <dbReference type="ARBA" id="ARBA00023237"/>
    </source>
</evidence>
<dbReference type="EMBL" id="JBDIVE010000005">
    <property type="protein sequence ID" value="MEN3069045.1"/>
    <property type="molecule type" value="Genomic_DNA"/>
</dbReference>
<evidence type="ECO:0000256" key="6">
    <source>
        <dbReference type="SAM" id="SignalP"/>
    </source>
</evidence>
<proteinExistence type="inferred from homology"/>
<dbReference type="InterPro" id="IPR010583">
    <property type="entry name" value="MipA"/>
</dbReference>
<evidence type="ECO:0000313" key="8">
    <source>
        <dbReference type="Proteomes" id="UP001410394"/>
    </source>
</evidence>
<name>A0ABU9YZ76_9RHOO</name>
<keyword evidence="3 6" id="KW-0732">Signal</keyword>
<dbReference type="PANTHER" id="PTHR38776:SF1">
    <property type="entry name" value="MLTA-INTERACTING PROTEIN-RELATED"/>
    <property type="match status" value="1"/>
</dbReference>
<sequence>MKFRLTTSVLAAATTLAPLCSQALEAEANPREGFGLGLALMSEQKPYRNVDNKLEVWPMLTYENRWLRVAGPGVDFKLGKSGSLSYALTASFSREGYKASDSSYLDGMDERKDGVWLGGRVTWIHEIANLSAAWRGDASSHSKGQKLTLGAEHRFSVDKLGITPRVAAIWQDRKYVDYYYGVKASEVRADRAAYAGSSTVNGEVAVRVDYRLSSAQSVFVDAGVTLLGAGITDSPLVSRSTVGALRLGYLYRF</sequence>
<evidence type="ECO:0000256" key="4">
    <source>
        <dbReference type="ARBA" id="ARBA00023136"/>
    </source>
</evidence>
<evidence type="ECO:0000256" key="2">
    <source>
        <dbReference type="ARBA" id="ARBA00005722"/>
    </source>
</evidence>
<dbReference type="PANTHER" id="PTHR38776">
    <property type="entry name" value="MLTA-INTERACTING PROTEIN-RELATED"/>
    <property type="match status" value="1"/>
</dbReference>
<feature type="chain" id="PRO_5047182188" evidence="6">
    <location>
        <begin position="24"/>
        <end position="253"/>
    </location>
</feature>
<organism evidence="7 8">
    <name type="scientific">Uliginosibacterium sediminicola</name>
    <dbReference type="NCBI Taxonomy" id="2024550"/>
    <lineage>
        <taxon>Bacteria</taxon>
        <taxon>Pseudomonadati</taxon>
        <taxon>Pseudomonadota</taxon>
        <taxon>Betaproteobacteria</taxon>
        <taxon>Rhodocyclales</taxon>
        <taxon>Zoogloeaceae</taxon>
        <taxon>Uliginosibacterium</taxon>
    </lineage>
</organism>
<reference evidence="7 8" key="1">
    <citation type="journal article" date="2018" name="Int. J. Syst. Evol. Microbiol.">
        <title>Uliginosibacterium sediminicola sp. nov., isolated from freshwater sediment.</title>
        <authorList>
            <person name="Hwang W.M."/>
            <person name="Kim S.M."/>
            <person name="Kang K."/>
            <person name="Ahn T.Y."/>
        </authorList>
    </citation>
    <scope>NUCLEOTIDE SEQUENCE [LARGE SCALE GENOMIC DNA]</scope>
    <source>
        <strain evidence="7 8">M1-21</strain>
    </source>
</reference>
<gene>
    <name evidence="7" type="ORF">ABDB84_11195</name>
</gene>
<comment type="subcellular location">
    <subcellularLocation>
        <location evidence="1">Cell outer membrane</location>
    </subcellularLocation>
</comment>
<dbReference type="Pfam" id="PF06629">
    <property type="entry name" value="MipA"/>
    <property type="match status" value="1"/>
</dbReference>
<comment type="similarity">
    <text evidence="2">Belongs to the MipA/OmpV family.</text>
</comment>
<evidence type="ECO:0000313" key="7">
    <source>
        <dbReference type="EMBL" id="MEN3069045.1"/>
    </source>
</evidence>
<dbReference type="Proteomes" id="UP001410394">
    <property type="component" value="Unassembled WGS sequence"/>
</dbReference>
<comment type="caution">
    <text evidence="7">The sequence shown here is derived from an EMBL/GenBank/DDBJ whole genome shotgun (WGS) entry which is preliminary data.</text>
</comment>
<keyword evidence="8" id="KW-1185">Reference proteome</keyword>
<evidence type="ECO:0000256" key="1">
    <source>
        <dbReference type="ARBA" id="ARBA00004442"/>
    </source>
</evidence>
<feature type="signal peptide" evidence="6">
    <location>
        <begin position="1"/>
        <end position="23"/>
    </location>
</feature>
<keyword evidence="5" id="KW-0998">Cell outer membrane</keyword>
<accession>A0ABU9YZ76</accession>
<evidence type="ECO:0000256" key="3">
    <source>
        <dbReference type="ARBA" id="ARBA00022729"/>
    </source>
</evidence>